<dbReference type="SUPFAM" id="SSF52540">
    <property type="entry name" value="P-loop containing nucleoside triphosphate hydrolases"/>
    <property type="match status" value="1"/>
</dbReference>
<dbReference type="PROSITE" id="PS50893">
    <property type="entry name" value="ABC_TRANSPORTER_2"/>
    <property type="match status" value="1"/>
</dbReference>
<accession>A0ABV2V527</accession>
<gene>
    <name evidence="9" type="ORF">ABZZ21_28550</name>
</gene>
<keyword evidence="5 9" id="KW-0067">ATP-binding</keyword>
<comment type="caution">
    <text evidence="9">The sequence shown here is derived from an EMBL/GenBank/DDBJ whole genome shotgun (WGS) entry which is preliminary data.</text>
</comment>
<dbReference type="RefSeq" id="WP_355400310.1">
    <property type="nucleotide sequence ID" value="NZ_JBEGHN010000001.1"/>
</dbReference>
<keyword evidence="10" id="KW-1185">Reference proteome</keyword>
<dbReference type="EMBL" id="JBEXPZ010000040">
    <property type="protein sequence ID" value="MET9848422.1"/>
    <property type="molecule type" value="Genomic_DNA"/>
</dbReference>
<sequence length="344" mass="36701">MPTDRAPDPAGTPVLSLRGIGKRYGDTVALHDVSLDIAEGEIVGLLGHNGAGKSTLMSLTAGLLRPDTGQVQVCGEPVARARHRLGLAPQDLGVYPPLTVRQNLCFFAELAGLRGRDVHRRTDDVAEPLGLTALLDRRVARLSGGEQRRVHTAVALLHRPRLLLLDEPTAGVDVETRTRLIDFVRDLAATGTAVCYSTHYLAEVEALDADVAVLDHGRLIAKGSLQELVRSHGGGWVELTFTGAPPEARLPWPVTDDGDTLRVRADQPHLALPEILAALGDGTSRLTNLNVVRPSLESVFLHLTGRRYTAQDDSPAGPSSTGPRDTPDGPSADGPRTTETVPHA</sequence>
<evidence type="ECO:0000259" key="8">
    <source>
        <dbReference type="PROSITE" id="PS50893"/>
    </source>
</evidence>
<dbReference type="PANTHER" id="PTHR42711">
    <property type="entry name" value="ABC TRANSPORTER ATP-BINDING PROTEIN"/>
    <property type="match status" value="1"/>
</dbReference>
<evidence type="ECO:0000313" key="10">
    <source>
        <dbReference type="Proteomes" id="UP001550210"/>
    </source>
</evidence>
<evidence type="ECO:0000256" key="5">
    <source>
        <dbReference type="ARBA" id="ARBA00022840"/>
    </source>
</evidence>
<dbReference type="GO" id="GO:0005524">
    <property type="term" value="F:ATP binding"/>
    <property type="evidence" value="ECO:0007669"/>
    <property type="project" value="UniProtKB-KW"/>
</dbReference>
<dbReference type="Pfam" id="PF00005">
    <property type="entry name" value="ABC_tran"/>
    <property type="match status" value="1"/>
</dbReference>
<evidence type="ECO:0000256" key="2">
    <source>
        <dbReference type="ARBA" id="ARBA00005417"/>
    </source>
</evidence>
<dbReference type="Gene3D" id="3.40.50.300">
    <property type="entry name" value="P-loop containing nucleotide triphosphate hydrolases"/>
    <property type="match status" value="1"/>
</dbReference>
<evidence type="ECO:0000256" key="3">
    <source>
        <dbReference type="ARBA" id="ARBA00022448"/>
    </source>
</evidence>
<keyword evidence="6" id="KW-0046">Antibiotic resistance</keyword>
<dbReference type="InterPro" id="IPR003439">
    <property type="entry name" value="ABC_transporter-like_ATP-bd"/>
</dbReference>
<proteinExistence type="inferred from homology"/>
<comment type="subcellular location">
    <subcellularLocation>
        <location evidence="1">Cell membrane</location>
        <topology evidence="1">Peripheral membrane protein</topology>
    </subcellularLocation>
</comment>
<dbReference type="InterPro" id="IPR003593">
    <property type="entry name" value="AAA+_ATPase"/>
</dbReference>
<evidence type="ECO:0000256" key="4">
    <source>
        <dbReference type="ARBA" id="ARBA00022741"/>
    </source>
</evidence>
<feature type="region of interest" description="Disordered" evidence="7">
    <location>
        <begin position="307"/>
        <end position="344"/>
    </location>
</feature>
<dbReference type="InterPro" id="IPR050763">
    <property type="entry name" value="ABC_transporter_ATP-binding"/>
</dbReference>
<dbReference type="Proteomes" id="UP001550210">
    <property type="component" value="Unassembled WGS sequence"/>
</dbReference>
<evidence type="ECO:0000256" key="1">
    <source>
        <dbReference type="ARBA" id="ARBA00004202"/>
    </source>
</evidence>
<dbReference type="InterPro" id="IPR027417">
    <property type="entry name" value="P-loop_NTPase"/>
</dbReference>
<dbReference type="PANTHER" id="PTHR42711:SF5">
    <property type="entry name" value="ABC TRANSPORTER ATP-BINDING PROTEIN NATA"/>
    <property type="match status" value="1"/>
</dbReference>
<keyword evidence="3" id="KW-0813">Transport</keyword>
<comment type="similarity">
    <text evidence="2">Belongs to the ABC transporter superfamily.</text>
</comment>
<reference evidence="9 10" key="1">
    <citation type="submission" date="2024-06" db="EMBL/GenBank/DDBJ databases">
        <title>The Natural Products Discovery Center: Release of the First 8490 Sequenced Strains for Exploring Actinobacteria Biosynthetic Diversity.</title>
        <authorList>
            <person name="Kalkreuter E."/>
            <person name="Kautsar S.A."/>
            <person name="Yang D."/>
            <person name="Bader C.D."/>
            <person name="Teijaro C.N."/>
            <person name="Fluegel L."/>
            <person name="Davis C.M."/>
            <person name="Simpson J.R."/>
            <person name="Lauterbach L."/>
            <person name="Steele A.D."/>
            <person name="Gui C."/>
            <person name="Meng S."/>
            <person name="Li G."/>
            <person name="Viehrig K."/>
            <person name="Ye F."/>
            <person name="Su P."/>
            <person name="Kiefer A.F."/>
            <person name="Nichols A."/>
            <person name="Cepeda A.J."/>
            <person name="Yan W."/>
            <person name="Fan B."/>
            <person name="Jiang Y."/>
            <person name="Adhikari A."/>
            <person name="Zheng C.-J."/>
            <person name="Schuster L."/>
            <person name="Cowan T.M."/>
            <person name="Smanski M.J."/>
            <person name="Chevrette M.G."/>
            <person name="De Carvalho L.P.S."/>
            <person name="Shen B."/>
        </authorList>
    </citation>
    <scope>NUCLEOTIDE SEQUENCE [LARGE SCALE GENOMIC DNA]</scope>
    <source>
        <strain evidence="9 10">NPDC006434</strain>
    </source>
</reference>
<evidence type="ECO:0000313" key="9">
    <source>
        <dbReference type="EMBL" id="MET9848422.1"/>
    </source>
</evidence>
<name>A0ABV2V527_9ACTN</name>
<feature type="domain" description="ABC transporter" evidence="8">
    <location>
        <begin position="15"/>
        <end position="241"/>
    </location>
</feature>
<protein>
    <submittedName>
        <fullName evidence="9">ABC transporter ATP-binding protein</fullName>
    </submittedName>
</protein>
<evidence type="ECO:0000256" key="7">
    <source>
        <dbReference type="SAM" id="MobiDB-lite"/>
    </source>
</evidence>
<dbReference type="SMART" id="SM00382">
    <property type="entry name" value="AAA"/>
    <property type="match status" value="1"/>
</dbReference>
<organism evidence="9 10">
    <name type="scientific">Streptomyces ossamyceticus</name>
    <dbReference type="NCBI Taxonomy" id="249581"/>
    <lineage>
        <taxon>Bacteria</taxon>
        <taxon>Bacillati</taxon>
        <taxon>Actinomycetota</taxon>
        <taxon>Actinomycetes</taxon>
        <taxon>Kitasatosporales</taxon>
        <taxon>Streptomycetaceae</taxon>
        <taxon>Streptomyces</taxon>
    </lineage>
</organism>
<keyword evidence="4" id="KW-0547">Nucleotide-binding</keyword>
<evidence type="ECO:0000256" key="6">
    <source>
        <dbReference type="ARBA" id="ARBA00023251"/>
    </source>
</evidence>